<evidence type="ECO:0000256" key="1">
    <source>
        <dbReference type="SAM" id="MobiDB-lite"/>
    </source>
</evidence>
<name>B8MFA9_TALSN</name>
<dbReference type="STRING" id="441959.B8MFA9"/>
<evidence type="ECO:0000313" key="2">
    <source>
        <dbReference type="EMBL" id="EED16208.1"/>
    </source>
</evidence>
<organism evidence="2 3">
    <name type="scientific">Talaromyces stipitatus (strain ATCC 10500 / CBS 375.48 / QM 6759 / NRRL 1006)</name>
    <name type="common">Penicillium stipitatum</name>
    <dbReference type="NCBI Taxonomy" id="441959"/>
    <lineage>
        <taxon>Eukaryota</taxon>
        <taxon>Fungi</taxon>
        <taxon>Dikarya</taxon>
        <taxon>Ascomycota</taxon>
        <taxon>Pezizomycotina</taxon>
        <taxon>Eurotiomycetes</taxon>
        <taxon>Eurotiomycetidae</taxon>
        <taxon>Eurotiales</taxon>
        <taxon>Trichocomaceae</taxon>
        <taxon>Talaromyces</taxon>
        <taxon>Talaromyces sect. Talaromyces</taxon>
    </lineage>
</organism>
<accession>B8MFA9</accession>
<dbReference type="HOGENOM" id="CLU_2074709_0_0_1"/>
<evidence type="ECO:0000313" key="3">
    <source>
        <dbReference type="Proteomes" id="UP000001745"/>
    </source>
</evidence>
<protein>
    <submittedName>
        <fullName evidence="2">Uncharacterized protein</fullName>
    </submittedName>
</protein>
<dbReference type="PhylomeDB" id="B8MFA9"/>
<sequence>MPNPGEHIAINEVTATAEMKKSVTGETVIVFDPPYAMVLFAEGINRRNPELKFPENEPAGDWLVTYNLNKSLTTRGRAHQCHRHMPPELLEEGRRTKGGWRDGRQLLSEDGQIALGSD</sequence>
<dbReference type="RefSeq" id="XP_002483442.1">
    <property type="nucleotide sequence ID" value="XM_002483397.1"/>
</dbReference>
<dbReference type="OrthoDB" id="4812218at2759"/>
<feature type="compositionally biased region" description="Basic and acidic residues" evidence="1">
    <location>
        <begin position="91"/>
        <end position="104"/>
    </location>
</feature>
<dbReference type="VEuPathDB" id="FungiDB:TSTA_013140"/>
<dbReference type="GeneID" id="8108190"/>
<keyword evidence="3" id="KW-1185">Reference proteome</keyword>
<feature type="region of interest" description="Disordered" evidence="1">
    <location>
        <begin position="91"/>
        <end position="118"/>
    </location>
</feature>
<proteinExistence type="predicted"/>
<dbReference type="AlphaFoldDB" id="B8MFA9"/>
<reference evidence="3" key="1">
    <citation type="journal article" date="2015" name="Genome Announc.">
        <title>Genome sequence of the AIDS-associated pathogen Penicillium marneffei (ATCC18224) and its near taxonomic relative Talaromyces stipitatus (ATCC10500).</title>
        <authorList>
            <person name="Nierman W.C."/>
            <person name="Fedorova-Abrams N.D."/>
            <person name="Andrianopoulos A."/>
        </authorList>
    </citation>
    <scope>NUCLEOTIDE SEQUENCE [LARGE SCALE GENOMIC DNA]</scope>
    <source>
        <strain evidence="3">ATCC 10500 / CBS 375.48 / QM 6759 / NRRL 1006</strain>
    </source>
</reference>
<dbReference type="EMBL" id="EQ962656">
    <property type="protein sequence ID" value="EED16208.1"/>
    <property type="molecule type" value="Genomic_DNA"/>
</dbReference>
<dbReference type="OMA" id="GEHIAIN"/>
<dbReference type="Proteomes" id="UP000001745">
    <property type="component" value="Unassembled WGS sequence"/>
</dbReference>
<gene>
    <name evidence="2" type="ORF">TSTA_013140</name>
</gene>
<dbReference type="InParanoid" id="B8MFA9"/>